<dbReference type="GO" id="GO:0008170">
    <property type="term" value="F:N-methyltransferase activity"/>
    <property type="evidence" value="ECO:0007669"/>
    <property type="project" value="InterPro"/>
</dbReference>
<gene>
    <name evidence="7" type="ORF">FB564_2008</name>
    <name evidence="6" type="ORF">Sar04_38000</name>
</gene>
<comment type="caution">
    <text evidence="7">The sequence shown here is derived from an EMBL/GenBank/DDBJ whole genome shotgun (WGS) entry which is preliminary data.</text>
</comment>
<accession>A0A542XM09</accession>
<reference evidence="6 9" key="2">
    <citation type="submission" date="2021-03" db="EMBL/GenBank/DDBJ databases">
        <title>Whole genome shotgun sequence of Salinispora arenicola NBRC 105043.</title>
        <authorList>
            <person name="Komaki H."/>
            <person name="Tamura T."/>
        </authorList>
    </citation>
    <scope>NUCLEOTIDE SEQUENCE [LARGE SCALE GENOMIC DNA]</scope>
    <source>
        <strain evidence="6 9">NBRC 105043</strain>
    </source>
</reference>
<proteinExistence type="inferred from homology"/>
<keyword evidence="1 7" id="KW-0489">Methyltransferase</keyword>
<dbReference type="Pfam" id="PF01555">
    <property type="entry name" value="N6_N4_Mtase"/>
    <property type="match status" value="1"/>
</dbReference>
<evidence type="ECO:0000313" key="8">
    <source>
        <dbReference type="Proteomes" id="UP000315983"/>
    </source>
</evidence>
<dbReference type="Proteomes" id="UP000315983">
    <property type="component" value="Unassembled WGS sequence"/>
</dbReference>
<evidence type="ECO:0000259" key="5">
    <source>
        <dbReference type="Pfam" id="PF01555"/>
    </source>
</evidence>
<dbReference type="InterPro" id="IPR002941">
    <property type="entry name" value="DNA_methylase_N4/N6"/>
</dbReference>
<dbReference type="EC" id="2.1.1.-" evidence="3"/>
<reference evidence="7 8" key="1">
    <citation type="submission" date="2019-06" db="EMBL/GenBank/DDBJ databases">
        <title>Sequencing the genomes of 1000 actinobacteria strains.</title>
        <authorList>
            <person name="Klenk H.-P."/>
        </authorList>
    </citation>
    <scope>NUCLEOTIDE SEQUENCE [LARGE SCALE GENOMIC DNA]</scope>
    <source>
        <strain evidence="7 8">DSM 44819</strain>
    </source>
</reference>
<dbReference type="Proteomes" id="UP000677457">
    <property type="component" value="Unassembled WGS sequence"/>
</dbReference>
<evidence type="ECO:0000313" key="9">
    <source>
        <dbReference type="Proteomes" id="UP000677457"/>
    </source>
</evidence>
<dbReference type="PRINTS" id="PR00508">
    <property type="entry name" value="S21N4MTFRASE"/>
</dbReference>
<dbReference type="SUPFAM" id="SSF53335">
    <property type="entry name" value="S-adenosyl-L-methionine-dependent methyltransferases"/>
    <property type="match status" value="1"/>
</dbReference>
<evidence type="ECO:0000256" key="3">
    <source>
        <dbReference type="RuleBase" id="RU362026"/>
    </source>
</evidence>
<sequence length="395" mass="41754">MSEFRSPAALLTAGYPGSVWLTGQQPSRELRKGRYAAESITHPGKMLPTIARYAINTYTDPGDLVLDPMAGIGTTVVEAMHLGRTGVGIEYEDRWAALAAVNIALAAKQGATGTGQVYTGDSRQLPSLLPPQVHGKVALVVTSPPYGPSTHGHVRTPGPQRGKVQKVHHLYGSSDNLAYRDHEELAEGFAKILAGCQAVLRPGGHVVVTARPYRRHGELIDIPGMVVAAGQAAGLELVEECVALMAGVRNGVLVPRASFFQIKNVSAAIDSGDPQWLVQHEDVVVLRLGQGPNTRYDSARSGSAPAIAHTGHGLDPSTPARVDRHARPAHAANAHPSGGSAIDPRPDPGRDVERTADPCPPYPHPTPGNAQPDTIPTDHDVPRPQAGSFDTAGRR</sequence>
<evidence type="ECO:0000256" key="1">
    <source>
        <dbReference type="ARBA" id="ARBA00022603"/>
    </source>
</evidence>
<keyword evidence="2" id="KW-0808">Transferase</keyword>
<evidence type="ECO:0000313" key="6">
    <source>
        <dbReference type="EMBL" id="GIM87064.1"/>
    </source>
</evidence>
<dbReference type="RefSeq" id="WP_142116318.1">
    <property type="nucleotide sequence ID" value="NZ_BOQM01000030.1"/>
</dbReference>
<name>A0A542XM09_SALAC</name>
<dbReference type="GeneID" id="93771269"/>
<organism evidence="7 8">
    <name type="scientific">Salinispora arenicola</name>
    <dbReference type="NCBI Taxonomy" id="168697"/>
    <lineage>
        <taxon>Bacteria</taxon>
        <taxon>Bacillati</taxon>
        <taxon>Actinomycetota</taxon>
        <taxon>Actinomycetes</taxon>
        <taxon>Micromonosporales</taxon>
        <taxon>Micromonosporaceae</taxon>
        <taxon>Salinispora</taxon>
    </lineage>
</organism>
<dbReference type="Gene3D" id="3.40.50.150">
    <property type="entry name" value="Vaccinia Virus protein VP39"/>
    <property type="match status" value="2"/>
</dbReference>
<dbReference type="EMBL" id="BOQM01000030">
    <property type="protein sequence ID" value="GIM87064.1"/>
    <property type="molecule type" value="Genomic_DNA"/>
</dbReference>
<comment type="similarity">
    <text evidence="3">Belongs to the N(4)/N(6)-methyltransferase family.</text>
</comment>
<evidence type="ECO:0000256" key="4">
    <source>
        <dbReference type="SAM" id="MobiDB-lite"/>
    </source>
</evidence>
<dbReference type="InterPro" id="IPR001091">
    <property type="entry name" value="RM_Methyltransferase"/>
</dbReference>
<evidence type="ECO:0000256" key="2">
    <source>
        <dbReference type="ARBA" id="ARBA00022679"/>
    </source>
</evidence>
<protein>
    <recommendedName>
        <fullName evidence="3">Methyltransferase</fullName>
        <ecNumber evidence="3">2.1.1.-</ecNumber>
    </recommendedName>
</protein>
<dbReference type="GO" id="GO:0032259">
    <property type="term" value="P:methylation"/>
    <property type="evidence" value="ECO:0007669"/>
    <property type="project" value="UniProtKB-KW"/>
</dbReference>
<evidence type="ECO:0000313" key="7">
    <source>
        <dbReference type="EMBL" id="TQL36874.1"/>
    </source>
</evidence>
<dbReference type="EMBL" id="VFOL01000001">
    <property type="protein sequence ID" value="TQL36874.1"/>
    <property type="molecule type" value="Genomic_DNA"/>
</dbReference>
<dbReference type="GO" id="GO:0003677">
    <property type="term" value="F:DNA binding"/>
    <property type="evidence" value="ECO:0007669"/>
    <property type="project" value="InterPro"/>
</dbReference>
<dbReference type="InterPro" id="IPR029063">
    <property type="entry name" value="SAM-dependent_MTases_sf"/>
</dbReference>
<dbReference type="AlphaFoldDB" id="A0A542XM09"/>
<feature type="compositionally biased region" description="Basic and acidic residues" evidence="4">
    <location>
        <begin position="344"/>
        <end position="356"/>
    </location>
</feature>
<feature type="region of interest" description="Disordered" evidence="4">
    <location>
        <begin position="295"/>
        <end position="395"/>
    </location>
</feature>
<feature type="domain" description="DNA methylase N-4/N-6" evidence="5">
    <location>
        <begin position="16"/>
        <end position="97"/>
    </location>
</feature>
<keyword evidence="9" id="KW-1185">Reference proteome</keyword>